<dbReference type="InParanoid" id="Q0UCF7"/>
<dbReference type="EMBL" id="CH445341">
    <property type="protein sequence ID" value="EAT81951.2"/>
    <property type="molecule type" value="Genomic_DNA"/>
</dbReference>
<name>Q0UCF7_PHANO</name>
<gene>
    <name evidence="2" type="ORF">SNOG_10557</name>
</gene>
<feature type="region of interest" description="Disordered" evidence="1">
    <location>
        <begin position="1"/>
        <end position="56"/>
    </location>
</feature>
<dbReference type="GeneID" id="5977731"/>
<sequence>MTAIRLHDVKPTQDGTDKGAIRRRTVKADTTPNTLSETEDPWLETPHDDETSKLPLESRPFIPTSVYWVSPHSTLASKITVLDLSKDMDVQYSGMTDEYKAQVAKTMQDHSYSPVITCTRNGWFSMNFDITDDQDKQLAHWAHPWSSFGEAVLTFPTDSTHSSHPISLKNKMWNTRTEAFTINSQPFLWEPDSHWHSQNMTLYKVTGTGDAEKKFEIGKYAQKWWGSVWTGGTFVVDDREIDGVVAFGNSGLFLSVYSRQMIEHVVEQIDMLYWEAGTHNIDEMSDPSTEIVEDANTIFQNDDLTQDSNIAKLPTHWDTSADPTTSRNRDITQDDYLTSVTHLQDLSARRQMLQNKLNTYRTLLSLLEPYRKPKENIQPNLVWKDSPLAPELAKMRTLAIRVAGRVGEKFGDVQVPATAEDEEDVDMEDLREEGRGKVDRLLDSW</sequence>
<dbReference type="eggNOG" id="ENOG502S9QD">
    <property type="taxonomic scope" value="Eukaryota"/>
</dbReference>
<dbReference type="RefSeq" id="XP_001800824.1">
    <property type="nucleotide sequence ID" value="XM_001800772.1"/>
</dbReference>
<dbReference type="VEuPathDB" id="FungiDB:JI435_307110"/>
<dbReference type="PANTHER" id="PTHR42040">
    <property type="entry name" value="INNER KINETOCHORE SUBUNIT FTA4"/>
    <property type="match status" value="1"/>
</dbReference>
<evidence type="ECO:0000256" key="1">
    <source>
        <dbReference type="SAM" id="MobiDB-lite"/>
    </source>
</evidence>
<dbReference type="PANTHER" id="PTHR42040:SF1">
    <property type="entry name" value="INNER KINETOCHORE SUBUNIT FTA4"/>
    <property type="match status" value="1"/>
</dbReference>
<dbReference type="Proteomes" id="UP000001055">
    <property type="component" value="Unassembled WGS sequence"/>
</dbReference>
<organism evidence="2 3">
    <name type="scientific">Phaeosphaeria nodorum (strain SN15 / ATCC MYA-4574 / FGSC 10173)</name>
    <name type="common">Glume blotch fungus</name>
    <name type="synonym">Parastagonospora nodorum</name>
    <dbReference type="NCBI Taxonomy" id="321614"/>
    <lineage>
        <taxon>Eukaryota</taxon>
        <taxon>Fungi</taxon>
        <taxon>Dikarya</taxon>
        <taxon>Ascomycota</taxon>
        <taxon>Pezizomycotina</taxon>
        <taxon>Dothideomycetes</taxon>
        <taxon>Pleosporomycetidae</taxon>
        <taxon>Pleosporales</taxon>
        <taxon>Pleosporineae</taxon>
        <taxon>Phaeosphaeriaceae</taxon>
        <taxon>Parastagonospora</taxon>
    </lineage>
</organism>
<proteinExistence type="predicted"/>
<protein>
    <submittedName>
        <fullName evidence="2">Uncharacterized protein</fullName>
    </submittedName>
</protein>
<dbReference type="Pfam" id="PF13093">
    <property type="entry name" value="FTA4"/>
    <property type="match status" value="1"/>
</dbReference>
<accession>Q0UCF7</accession>
<dbReference type="GO" id="GO:0031511">
    <property type="term" value="C:Mis6-Sim4 complex"/>
    <property type="evidence" value="ECO:0000318"/>
    <property type="project" value="GO_Central"/>
</dbReference>
<dbReference type="STRING" id="321614.Q0UCF7"/>
<reference evidence="3" key="1">
    <citation type="journal article" date="2007" name="Plant Cell">
        <title>Dothideomycete-plant interactions illuminated by genome sequencing and EST analysis of the wheat pathogen Stagonospora nodorum.</title>
        <authorList>
            <person name="Hane J.K."/>
            <person name="Lowe R.G."/>
            <person name="Solomon P.S."/>
            <person name="Tan K.C."/>
            <person name="Schoch C.L."/>
            <person name="Spatafora J.W."/>
            <person name="Crous P.W."/>
            <person name="Kodira C."/>
            <person name="Birren B.W."/>
            <person name="Galagan J.E."/>
            <person name="Torriani S.F."/>
            <person name="McDonald B.A."/>
            <person name="Oliver R.P."/>
        </authorList>
    </citation>
    <scope>NUCLEOTIDE SEQUENCE [LARGE SCALE GENOMIC DNA]</scope>
    <source>
        <strain evidence="3">SN15 / ATCC MYA-4574 / FGSC 10173</strain>
    </source>
</reference>
<dbReference type="KEGG" id="pno:SNOG_10557"/>
<dbReference type="InterPro" id="IPR025207">
    <property type="entry name" value="Sim4_Fta4"/>
</dbReference>
<evidence type="ECO:0000313" key="3">
    <source>
        <dbReference type="Proteomes" id="UP000001055"/>
    </source>
</evidence>
<dbReference type="HOGENOM" id="CLU_615541_0_0_1"/>
<feature type="compositionally biased region" description="Basic and acidic residues" evidence="1">
    <location>
        <begin position="1"/>
        <end position="20"/>
    </location>
</feature>
<dbReference type="AlphaFoldDB" id="Q0UCF7"/>
<evidence type="ECO:0000313" key="2">
    <source>
        <dbReference type="EMBL" id="EAT81951.2"/>
    </source>
</evidence>